<dbReference type="GeneTree" id="ENSGT01120000273168"/>
<protein>
    <recommendedName>
        <fullName evidence="1">Integrase catalytic domain-containing protein</fullName>
    </recommendedName>
</protein>
<dbReference type="GO" id="GO:0015074">
    <property type="term" value="P:DNA integration"/>
    <property type="evidence" value="ECO:0007669"/>
    <property type="project" value="InterPro"/>
</dbReference>
<dbReference type="InterPro" id="IPR050951">
    <property type="entry name" value="Retrovirus_Pol_polyprotein"/>
</dbReference>
<evidence type="ECO:0000259" key="1">
    <source>
        <dbReference type="PROSITE" id="PS50994"/>
    </source>
</evidence>
<dbReference type="PROSITE" id="PS50994">
    <property type="entry name" value="INTEGRASE"/>
    <property type="match status" value="1"/>
</dbReference>
<reference evidence="2" key="1">
    <citation type="submission" date="2025-08" db="UniProtKB">
        <authorList>
            <consortium name="Ensembl"/>
        </authorList>
    </citation>
    <scope>IDENTIFICATION</scope>
</reference>
<sequence>MAHFVRRQNLPYSIEDIKQMNASCPACAELKPRFYGAAPGRLIKATSPFERLNIDFKGPLPTETDNRYIFTVVDEYSRFPFAFPCSDMTSGTVVKCLSDLFAMFGKPSYIHSDRGPCFMSAGLKQFLLEHGIATSRTTGYNPQGNGQVERYNGVIWKAVTLALKSRGLGPERWEVTLLDALNSIRSLLCTSTNATPHERMFTHQRRYVDGQTG</sequence>
<proteinExistence type="predicted"/>
<dbReference type="OMA" id="FICRFIC"/>
<dbReference type="PANTHER" id="PTHR37984:SF15">
    <property type="entry name" value="INTEGRASE CATALYTIC DOMAIN-CONTAINING PROTEIN"/>
    <property type="match status" value="1"/>
</dbReference>
<dbReference type="InterPro" id="IPR001584">
    <property type="entry name" value="Integrase_cat-core"/>
</dbReference>
<dbReference type="SUPFAM" id="SSF53098">
    <property type="entry name" value="Ribonuclease H-like"/>
    <property type="match status" value="1"/>
</dbReference>
<feature type="domain" description="Integrase catalytic" evidence="1">
    <location>
        <begin position="44"/>
        <end position="204"/>
    </location>
</feature>
<keyword evidence="3" id="KW-1185">Reference proteome</keyword>
<dbReference type="Pfam" id="PF00665">
    <property type="entry name" value="rve"/>
    <property type="match status" value="1"/>
</dbReference>
<dbReference type="Proteomes" id="UP000694388">
    <property type="component" value="Unplaced"/>
</dbReference>
<dbReference type="Gene3D" id="3.30.420.10">
    <property type="entry name" value="Ribonuclease H-like superfamily/Ribonuclease H"/>
    <property type="match status" value="1"/>
</dbReference>
<organism evidence="2 3">
    <name type="scientific">Eptatretus burgeri</name>
    <name type="common">Inshore hagfish</name>
    <dbReference type="NCBI Taxonomy" id="7764"/>
    <lineage>
        <taxon>Eukaryota</taxon>
        <taxon>Metazoa</taxon>
        <taxon>Chordata</taxon>
        <taxon>Craniata</taxon>
        <taxon>Vertebrata</taxon>
        <taxon>Cyclostomata</taxon>
        <taxon>Myxini</taxon>
        <taxon>Myxiniformes</taxon>
        <taxon>Myxinidae</taxon>
        <taxon>Eptatretinae</taxon>
        <taxon>Eptatretus</taxon>
    </lineage>
</organism>
<accession>A0A8C4X0X2</accession>
<name>A0A8C4X0X2_EPTBU</name>
<dbReference type="InterPro" id="IPR012337">
    <property type="entry name" value="RNaseH-like_sf"/>
</dbReference>
<reference evidence="2" key="2">
    <citation type="submission" date="2025-09" db="UniProtKB">
        <authorList>
            <consortium name="Ensembl"/>
        </authorList>
    </citation>
    <scope>IDENTIFICATION</scope>
</reference>
<dbReference type="AlphaFoldDB" id="A0A8C4X0X2"/>
<dbReference type="PANTHER" id="PTHR37984">
    <property type="entry name" value="PROTEIN CBG26694"/>
    <property type="match status" value="1"/>
</dbReference>
<dbReference type="Ensembl" id="ENSEBUT00000025889.1">
    <property type="protein sequence ID" value="ENSEBUP00000025313.1"/>
    <property type="gene ID" value="ENSEBUG00000015614.1"/>
</dbReference>
<evidence type="ECO:0000313" key="3">
    <source>
        <dbReference type="Proteomes" id="UP000694388"/>
    </source>
</evidence>
<dbReference type="GO" id="GO:0003676">
    <property type="term" value="F:nucleic acid binding"/>
    <property type="evidence" value="ECO:0007669"/>
    <property type="project" value="InterPro"/>
</dbReference>
<dbReference type="InterPro" id="IPR036397">
    <property type="entry name" value="RNaseH_sf"/>
</dbReference>
<evidence type="ECO:0000313" key="2">
    <source>
        <dbReference type="Ensembl" id="ENSEBUP00000025313.1"/>
    </source>
</evidence>